<name>A0A5A7Q3Y3_STRAF</name>
<dbReference type="Proteomes" id="UP000325081">
    <property type="component" value="Unassembled WGS sequence"/>
</dbReference>
<evidence type="ECO:0000313" key="2">
    <source>
        <dbReference type="Proteomes" id="UP000325081"/>
    </source>
</evidence>
<reference evidence="2" key="1">
    <citation type="journal article" date="2019" name="Curr. Biol.">
        <title>Genome Sequence of Striga asiatica Provides Insight into the Evolution of Plant Parasitism.</title>
        <authorList>
            <person name="Yoshida S."/>
            <person name="Kim S."/>
            <person name="Wafula E.K."/>
            <person name="Tanskanen J."/>
            <person name="Kim Y.M."/>
            <person name="Honaas L."/>
            <person name="Yang Z."/>
            <person name="Spallek T."/>
            <person name="Conn C.E."/>
            <person name="Ichihashi Y."/>
            <person name="Cheong K."/>
            <person name="Cui S."/>
            <person name="Der J.P."/>
            <person name="Gundlach H."/>
            <person name="Jiao Y."/>
            <person name="Hori C."/>
            <person name="Ishida J.K."/>
            <person name="Kasahara H."/>
            <person name="Kiba T."/>
            <person name="Kim M.S."/>
            <person name="Koo N."/>
            <person name="Laohavisit A."/>
            <person name="Lee Y.H."/>
            <person name="Lumba S."/>
            <person name="McCourt P."/>
            <person name="Mortimer J.C."/>
            <person name="Mutuku J.M."/>
            <person name="Nomura T."/>
            <person name="Sasaki-Sekimoto Y."/>
            <person name="Seto Y."/>
            <person name="Wang Y."/>
            <person name="Wakatake T."/>
            <person name="Sakakibara H."/>
            <person name="Demura T."/>
            <person name="Yamaguchi S."/>
            <person name="Yoneyama K."/>
            <person name="Manabe R.I."/>
            <person name="Nelson D.C."/>
            <person name="Schulman A.H."/>
            <person name="Timko M.P."/>
            <person name="dePamphilis C.W."/>
            <person name="Choi D."/>
            <person name="Shirasu K."/>
        </authorList>
    </citation>
    <scope>NUCLEOTIDE SEQUENCE [LARGE SCALE GENOMIC DNA]</scope>
    <source>
        <strain evidence="2">cv. UVA1</strain>
    </source>
</reference>
<comment type="caution">
    <text evidence="1">The sequence shown here is derived from an EMBL/GenBank/DDBJ whole genome shotgun (WGS) entry which is preliminary data.</text>
</comment>
<sequence>MVNEEPYESLRGQLKLLYCQLAYPKFDMTINGLGYTGPPWVRTREDMKSWQNPTYLWQVVVYRRFVVSAYLRIRFKKKGKGLATAAVEEKPRFLEVDYIITEEVTGYTNTLRQLRVMLRAQGGEISGIHTLPSEAGKDKTLYNKVELVSLKHHKERAQEIHKHFASRNLRKRVEKHEIRP</sequence>
<keyword evidence="2" id="KW-1185">Reference proteome</keyword>
<dbReference type="AlphaFoldDB" id="A0A5A7Q3Y3"/>
<dbReference type="EMBL" id="BKCP01005772">
    <property type="protein sequence ID" value="GER39883.1"/>
    <property type="molecule type" value="Genomic_DNA"/>
</dbReference>
<protein>
    <submittedName>
        <fullName evidence="1">Mismatch repair protein</fullName>
    </submittedName>
</protein>
<accession>A0A5A7Q3Y3</accession>
<gene>
    <name evidence="1" type="ORF">STAS_16530</name>
</gene>
<evidence type="ECO:0000313" key="1">
    <source>
        <dbReference type="EMBL" id="GER39883.1"/>
    </source>
</evidence>
<organism evidence="1 2">
    <name type="scientific">Striga asiatica</name>
    <name type="common">Asiatic witchweed</name>
    <name type="synonym">Buchnera asiatica</name>
    <dbReference type="NCBI Taxonomy" id="4170"/>
    <lineage>
        <taxon>Eukaryota</taxon>
        <taxon>Viridiplantae</taxon>
        <taxon>Streptophyta</taxon>
        <taxon>Embryophyta</taxon>
        <taxon>Tracheophyta</taxon>
        <taxon>Spermatophyta</taxon>
        <taxon>Magnoliopsida</taxon>
        <taxon>eudicotyledons</taxon>
        <taxon>Gunneridae</taxon>
        <taxon>Pentapetalae</taxon>
        <taxon>asterids</taxon>
        <taxon>lamiids</taxon>
        <taxon>Lamiales</taxon>
        <taxon>Orobanchaceae</taxon>
        <taxon>Buchnereae</taxon>
        <taxon>Striga</taxon>
    </lineage>
</organism>
<proteinExistence type="predicted"/>